<comment type="similarity">
    <text evidence="1 9">Belongs to the GHMP kinase family. IspE subfamily.</text>
</comment>
<evidence type="ECO:0000256" key="4">
    <source>
        <dbReference type="ARBA" id="ARBA00022679"/>
    </source>
</evidence>
<dbReference type="EMBL" id="VUMY01000018">
    <property type="protein sequence ID" value="MST50392.1"/>
    <property type="molecule type" value="Genomic_DNA"/>
</dbReference>
<evidence type="ECO:0000256" key="3">
    <source>
        <dbReference type="ARBA" id="ARBA00017473"/>
    </source>
</evidence>
<dbReference type="PANTHER" id="PTHR43527:SF2">
    <property type="entry name" value="4-DIPHOSPHOCYTIDYL-2-C-METHYL-D-ERYTHRITOL KINASE, CHLOROPLASTIC"/>
    <property type="match status" value="1"/>
</dbReference>
<dbReference type="RefSeq" id="WP_154546011.1">
    <property type="nucleotide sequence ID" value="NZ_VUMY01000018.1"/>
</dbReference>
<comment type="pathway">
    <text evidence="9">Isoprenoid biosynthesis; isopentenyl diphosphate biosynthesis via DXP pathway; isopentenyl diphosphate from 1-deoxy-D-xylulose 5-phosphate: step 3/6.</text>
</comment>
<protein>
    <recommendedName>
        <fullName evidence="3 9">4-diphosphocytidyl-2-C-methyl-D-erythritol kinase</fullName>
        <shortName evidence="9">CMK</shortName>
        <ecNumber evidence="2 9">2.7.1.148</ecNumber>
    </recommendedName>
    <alternativeName>
        <fullName evidence="8 9">4-(cytidine-5'-diphospho)-2-C-methyl-D-erythritol kinase</fullName>
    </alternativeName>
</protein>
<feature type="binding site" evidence="9">
    <location>
        <begin position="132"/>
        <end position="142"/>
    </location>
    <ligand>
        <name>ATP</name>
        <dbReference type="ChEBI" id="CHEBI:30616"/>
    </ligand>
</feature>
<dbReference type="GO" id="GO:0019288">
    <property type="term" value="P:isopentenyl diphosphate biosynthetic process, methylerythritol 4-phosphate pathway"/>
    <property type="evidence" value="ECO:0007669"/>
    <property type="project" value="UniProtKB-UniRule"/>
</dbReference>
<evidence type="ECO:0000313" key="12">
    <source>
        <dbReference type="EMBL" id="MST50392.1"/>
    </source>
</evidence>
<dbReference type="InterPro" id="IPR036554">
    <property type="entry name" value="GHMP_kinase_C_sf"/>
</dbReference>
<evidence type="ECO:0000256" key="9">
    <source>
        <dbReference type="HAMAP-Rule" id="MF_00061"/>
    </source>
</evidence>
<evidence type="ECO:0000256" key="1">
    <source>
        <dbReference type="ARBA" id="ARBA00009684"/>
    </source>
</evidence>
<organism evidence="12 13">
    <name type="scientific">Mobiluncus porci</name>
    <dbReference type="NCBI Taxonomy" id="2652278"/>
    <lineage>
        <taxon>Bacteria</taxon>
        <taxon>Bacillati</taxon>
        <taxon>Actinomycetota</taxon>
        <taxon>Actinomycetes</taxon>
        <taxon>Actinomycetales</taxon>
        <taxon>Actinomycetaceae</taxon>
        <taxon>Mobiluncus</taxon>
    </lineage>
</organism>
<evidence type="ECO:0000256" key="8">
    <source>
        <dbReference type="ARBA" id="ARBA00032554"/>
    </source>
</evidence>
<evidence type="ECO:0000259" key="10">
    <source>
        <dbReference type="Pfam" id="PF00288"/>
    </source>
</evidence>
<keyword evidence="9" id="KW-0414">Isoprene biosynthesis</keyword>
<sequence length="328" mass="34119">MAVRITQHRDGQWRRVEVSAPAKVNLFLAVGGVPEGEARHQLLTVFQCLDLSEQLRLSTIGTSGTESGGARASEPGEVNNDDEVITRLAPGLTAPSDLDGEGNLIRQALRKLREVTGAPIPATRVEVEKNIPVAGGMAGGSADAAGTLAGANALYGLGLTNPELEEIGAEIGADVPAILRGGNALGRRFGDVMTSLPSGPKRHWVLAISSVGLSTPEVFREFDRLAPSPVKLPDNPPDSFLSALTGSAEVLAETLQNDLEDPALRLRPELGEIKATAIEAGALAAIISGSGPTIACLCADEATARRVQAALQHHPQVALALPTFGPEL</sequence>
<name>A0A7K0K4J3_9ACTO</name>
<dbReference type="Proteomes" id="UP000442535">
    <property type="component" value="Unassembled WGS sequence"/>
</dbReference>
<dbReference type="Pfam" id="PF08544">
    <property type="entry name" value="GHMP_kinases_C"/>
    <property type="match status" value="1"/>
</dbReference>
<evidence type="ECO:0000256" key="6">
    <source>
        <dbReference type="ARBA" id="ARBA00022777"/>
    </source>
</evidence>
<comment type="function">
    <text evidence="9">Catalyzes the phosphorylation of the position 2 hydroxy group of 4-diphosphocytidyl-2C-methyl-D-erythritol.</text>
</comment>
<dbReference type="InterPro" id="IPR006204">
    <property type="entry name" value="GHMP_kinase_N_dom"/>
</dbReference>
<dbReference type="UniPathway" id="UPA00056">
    <property type="reaction ID" value="UER00094"/>
</dbReference>
<dbReference type="PIRSF" id="PIRSF010376">
    <property type="entry name" value="IspE"/>
    <property type="match status" value="1"/>
</dbReference>
<dbReference type="EC" id="2.7.1.148" evidence="2 9"/>
<comment type="caution">
    <text evidence="12">The sequence shown here is derived from an EMBL/GenBank/DDBJ whole genome shotgun (WGS) entry which is preliminary data.</text>
</comment>
<feature type="domain" description="GHMP kinase C-terminal" evidence="11">
    <location>
        <begin position="249"/>
        <end position="313"/>
    </location>
</feature>
<reference evidence="12 13" key="1">
    <citation type="submission" date="2019-08" db="EMBL/GenBank/DDBJ databases">
        <title>In-depth cultivation of the pig gut microbiome towards novel bacterial diversity and tailored functional studies.</title>
        <authorList>
            <person name="Wylensek D."/>
            <person name="Hitch T.C.A."/>
            <person name="Clavel T."/>
        </authorList>
    </citation>
    <scope>NUCLEOTIDE SEQUENCE [LARGE SCALE GENOMIC DNA]</scope>
    <source>
        <strain evidence="12 13">RF-GAM-744-WT-7</strain>
    </source>
</reference>
<dbReference type="NCBIfam" id="TIGR00154">
    <property type="entry name" value="ispE"/>
    <property type="match status" value="1"/>
</dbReference>
<dbReference type="AlphaFoldDB" id="A0A7K0K4J3"/>
<evidence type="ECO:0000313" key="13">
    <source>
        <dbReference type="Proteomes" id="UP000442535"/>
    </source>
</evidence>
<keyword evidence="6 9" id="KW-0418">Kinase</keyword>
<evidence type="ECO:0000256" key="5">
    <source>
        <dbReference type="ARBA" id="ARBA00022741"/>
    </source>
</evidence>
<dbReference type="Gene3D" id="3.30.230.10">
    <property type="match status" value="1"/>
</dbReference>
<comment type="catalytic activity">
    <reaction evidence="9">
        <text>4-CDP-2-C-methyl-D-erythritol + ATP = 4-CDP-2-C-methyl-D-erythritol 2-phosphate + ADP + H(+)</text>
        <dbReference type="Rhea" id="RHEA:18437"/>
        <dbReference type="ChEBI" id="CHEBI:15378"/>
        <dbReference type="ChEBI" id="CHEBI:30616"/>
        <dbReference type="ChEBI" id="CHEBI:57823"/>
        <dbReference type="ChEBI" id="CHEBI:57919"/>
        <dbReference type="ChEBI" id="CHEBI:456216"/>
        <dbReference type="EC" id="2.7.1.148"/>
    </reaction>
</comment>
<keyword evidence="7 9" id="KW-0067">ATP-binding</keyword>
<dbReference type="SUPFAM" id="SSF54211">
    <property type="entry name" value="Ribosomal protein S5 domain 2-like"/>
    <property type="match status" value="1"/>
</dbReference>
<dbReference type="GO" id="GO:0016114">
    <property type="term" value="P:terpenoid biosynthetic process"/>
    <property type="evidence" value="ECO:0007669"/>
    <property type="project" value="UniProtKB-UniRule"/>
</dbReference>
<evidence type="ECO:0000256" key="7">
    <source>
        <dbReference type="ARBA" id="ARBA00022840"/>
    </source>
</evidence>
<keyword evidence="4 9" id="KW-0808">Transferase</keyword>
<keyword evidence="5 9" id="KW-0547">Nucleotide-binding</keyword>
<accession>A0A7K0K4J3</accession>
<feature type="domain" description="GHMP kinase N-terminal" evidence="10">
    <location>
        <begin position="103"/>
        <end position="182"/>
    </location>
</feature>
<dbReference type="GO" id="GO:0005524">
    <property type="term" value="F:ATP binding"/>
    <property type="evidence" value="ECO:0007669"/>
    <property type="project" value="UniProtKB-UniRule"/>
</dbReference>
<evidence type="ECO:0000256" key="2">
    <source>
        <dbReference type="ARBA" id="ARBA00012052"/>
    </source>
</evidence>
<dbReference type="InterPro" id="IPR013750">
    <property type="entry name" value="GHMP_kinase_C_dom"/>
</dbReference>
<gene>
    <name evidence="9 12" type="primary">ispE</name>
    <name evidence="12" type="ORF">FYJ63_09180</name>
</gene>
<dbReference type="GO" id="GO:0050515">
    <property type="term" value="F:4-(cytidine 5'-diphospho)-2-C-methyl-D-erythritol kinase activity"/>
    <property type="evidence" value="ECO:0007669"/>
    <property type="project" value="UniProtKB-UniRule"/>
</dbReference>
<feature type="active site" evidence="9">
    <location>
        <position position="174"/>
    </location>
</feature>
<dbReference type="PANTHER" id="PTHR43527">
    <property type="entry name" value="4-DIPHOSPHOCYTIDYL-2-C-METHYL-D-ERYTHRITOL KINASE, CHLOROPLASTIC"/>
    <property type="match status" value="1"/>
</dbReference>
<proteinExistence type="inferred from homology"/>
<keyword evidence="13" id="KW-1185">Reference proteome</keyword>
<evidence type="ECO:0000259" key="11">
    <source>
        <dbReference type="Pfam" id="PF08544"/>
    </source>
</evidence>
<dbReference type="InterPro" id="IPR014721">
    <property type="entry name" value="Ribsml_uS5_D2-typ_fold_subgr"/>
</dbReference>
<dbReference type="InterPro" id="IPR020568">
    <property type="entry name" value="Ribosomal_Su5_D2-typ_SF"/>
</dbReference>
<dbReference type="Pfam" id="PF00288">
    <property type="entry name" value="GHMP_kinases_N"/>
    <property type="match status" value="1"/>
</dbReference>
<dbReference type="Gene3D" id="3.30.70.890">
    <property type="entry name" value="GHMP kinase, C-terminal domain"/>
    <property type="match status" value="1"/>
</dbReference>
<dbReference type="SUPFAM" id="SSF55060">
    <property type="entry name" value="GHMP Kinase, C-terminal domain"/>
    <property type="match status" value="1"/>
</dbReference>
<feature type="active site" evidence="9">
    <location>
        <position position="23"/>
    </location>
</feature>
<dbReference type="InterPro" id="IPR004424">
    <property type="entry name" value="IspE"/>
</dbReference>
<dbReference type="HAMAP" id="MF_00061">
    <property type="entry name" value="IspE"/>
    <property type="match status" value="1"/>
</dbReference>